<reference evidence="1 2" key="1">
    <citation type="journal article" date="2020" name="Nat. Commun.">
        <title>Donkey genomes provide new insights into domestication and selection for coat color.</title>
        <authorList>
            <person name="Wang"/>
            <person name="C."/>
            <person name="Li"/>
            <person name="H."/>
            <person name="Guo"/>
            <person name="Y."/>
            <person name="Huang"/>
            <person name="J."/>
            <person name="Sun"/>
            <person name="Y."/>
            <person name="Min"/>
            <person name="J."/>
            <person name="Wang"/>
            <person name="J."/>
            <person name="Fang"/>
            <person name="X."/>
            <person name="Zhao"/>
            <person name="Z."/>
            <person name="Wang"/>
            <person name="S."/>
            <person name="Zhang"/>
            <person name="Y."/>
            <person name="Liu"/>
            <person name="Q."/>
            <person name="Jiang"/>
            <person name="Q."/>
            <person name="Wang"/>
            <person name="X."/>
            <person name="Guo"/>
            <person name="Y."/>
            <person name="Yang"/>
            <person name="C."/>
            <person name="Wang"/>
            <person name="Y."/>
            <person name="Tian"/>
            <person name="F."/>
            <person name="Zhuang"/>
            <person name="G."/>
            <person name="Fan"/>
            <person name="Y."/>
            <person name="Gao"/>
            <person name="Q."/>
            <person name="Li"/>
            <person name="Y."/>
            <person name="Ju"/>
            <person name="Z."/>
            <person name="Li"/>
            <person name="J."/>
            <person name="Li"/>
            <person name="R."/>
            <person name="Hou"/>
            <person name="M."/>
            <person name="Yang"/>
            <person name="G."/>
            <person name="Liu"/>
            <person name="G."/>
            <person name="Liu"/>
            <person name="W."/>
            <person name="Guo"/>
            <person name="J."/>
            <person name="Pan"/>
            <person name="S."/>
            <person name="Fan"/>
            <person name="G."/>
            <person name="Zhang"/>
            <person name="W."/>
            <person name="Zhang"/>
            <person name="R."/>
            <person name="Yu"/>
            <person name="J."/>
            <person name="Zhang"/>
            <person name="X."/>
            <person name="Yin"/>
            <person name="Q."/>
            <person name="Ji"/>
            <person name="C."/>
            <person name="Jin"/>
            <person name="Y."/>
            <person name="Yue"/>
            <person name="G."/>
            <person name="Liu"/>
            <person name="M."/>
            <person name="Xu"/>
            <person name="J."/>
            <person name="Liu"/>
            <person name="S."/>
            <person name="Jordana"/>
            <person name="J."/>
            <person name="Noce"/>
            <person name="A."/>
            <person name="Amills"/>
            <person name="M."/>
            <person name="Wu"/>
            <person name="D.D."/>
            <person name="Li"/>
            <person name="S."/>
            <person name="Zhou"/>
            <person name="X. and Zhong"/>
            <person name="J."/>
        </authorList>
    </citation>
    <scope>NUCLEOTIDE SEQUENCE [LARGE SCALE GENOMIC DNA]</scope>
</reference>
<proteinExistence type="predicted"/>
<evidence type="ECO:0000313" key="1">
    <source>
        <dbReference type="Ensembl" id="ENSEASP00005055480.1"/>
    </source>
</evidence>
<keyword evidence="2" id="KW-1185">Reference proteome</keyword>
<dbReference type="Proteomes" id="UP000694387">
    <property type="component" value="Chromosome 14"/>
</dbReference>
<dbReference type="Ensembl" id="ENSEAST00005065505.1">
    <property type="protein sequence ID" value="ENSEASP00005055480.1"/>
    <property type="gene ID" value="ENSEASG00005033443.1"/>
</dbReference>
<dbReference type="AlphaFoldDB" id="A0A9L0K2B6"/>
<protein>
    <submittedName>
        <fullName evidence="1">Uncharacterized protein</fullName>
    </submittedName>
</protein>
<accession>A0A9L0K2B6</accession>
<sequence length="182" mass="20161">IFRENLYQVQDTHQALELEFNLPATVSCEQSLAHWLKVCRPVEASVSSAGFWLRPLLAAFGAKVPRGGRVSKLPSPAGTFTGLKACVQLKQSLEVVCVSWVQEQGGNDMRLWLRGLVLQALRSTRGVCGSRGQPPPLPVPQKIVATWEAINLGRQPVPEYFNFARDVLDVWTQLEKVKPTVS</sequence>
<evidence type="ECO:0000313" key="2">
    <source>
        <dbReference type="Proteomes" id="UP000694387"/>
    </source>
</evidence>
<organism evidence="1 2">
    <name type="scientific">Equus asinus</name>
    <name type="common">Donkey</name>
    <name type="synonym">Equus africanus asinus</name>
    <dbReference type="NCBI Taxonomy" id="9793"/>
    <lineage>
        <taxon>Eukaryota</taxon>
        <taxon>Metazoa</taxon>
        <taxon>Chordata</taxon>
        <taxon>Craniata</taxon>
        <taxon>Vertebrata</taxon>
        <taxon>Euteleostomi</taxon>
        <taxon>Mammalia</taxon>
        <taxon>Eutheria</taxon>
        <taxon>Laurasiatheria</taxon>
        <taxon>Perissodactyla</taxon>
        <taxon>Equidae</taxon>
        <taxon>Equus</taxon>
    </lineage>
</organism>
<name>A0A9L0K2B6_EQUAS</name>
<dbReference type="GeneTree" id="ENSGT00940000161148"/>
<reference evidence="1" key="2">
    <citation type="submission" date="2025-08" db="UniProtKB">
        <authorList>
            <consortium name="Ensembl"/>
        </authorList>
    </citation>
    <scope>IDENTIFICATION</scope>
</reference>
<reference evidence="1" key="3">
    <citation type="submission" date="2025-09" db="UniProtKB">
        <authorList>
            <consortium name="Ensembl"/>
        </authorList>
    </citation>
    <scope>IDENTIFICATION</scope>
</reference>